<reference evidence="5" key="1">
    <citation type="journal article" date="2019" name="Int. J. Syst. Evol. Microbiol.">
        <title>The Global Catalogue of Microorganisms (GCM) 10K type strain sequencing project: providing services to taxonomists for standard genome sequencing and annotation.</title>
        <authorList>
            <consortium name="The Broad Institute Genomics Platform"/>
            <consortium name="The Broad Institute Genome Sequencing Center for Infectious Disease"/>
            <person name="Wu L."/>
            <person name="Ma J."/>
        </authorList>
    </citation>
    <scope>NUCLEOTIDE SEQUENCE [LARGE SCALE GENOMIC DNA]</scope>
    <source>
        <strain evidence="5">CCUG 63830</strain>
    </source>
</reference>
<feature type="transmembrane region" description="Helical" evidence="2">
    <location>
        <begin position="27"/>
        <end position="45"/>
    </location>
</feature>
<name>A0ABW1ZU13_9DEIO</name>
<evidence type="ECO:0000259" key="3">
    <source>
        <dbReference type="Pfam" id="PF10881"/>
    </source>
</evidence>
<dbReference type="EMBL" id="JBHSWB010000002">
    <property type="protein sequence ID" value="MFC6663022.1"/>
    <property type="molecule type" value="Genomic_DNA"/>
</dbReference>
<evidence type="ECO:0000256" key="1">
    <source>
        <dbReference type="SAM" id="MobiDB-lite"/>
    </source>
</evidence>
<keyword evidence="2" id="KW-1133">Transmembrane helix</keyword>
<dbReference type="InterPro" id="IPR024402">
    <property type="entry name" value="DUF2726"/>
</dbReference>
<comment type="caution">
    <text evidence="4">The sequence shown here is derived from an EMBL/GenBank/DDBJ whole genome shotgun (WGS) entry which is preliminary data.</text>
</comment>
<evidence type="ECO:0000256" key="2">
    <source>
        <dbReference type="SAM" id="Phobius"/>
    </source>
</evidence>
<sequence>MLDAPGGGCSRSSFNGCGGMRPCGMELLGFIIAFVFMGACIGIGVKGGRWLLRMLQSRVAVSAPQTRQDTTFRRTPAPSRPPVDPFQGLDAEIRARVAAQEAAQRMPVPTPEGVPDSLPLRTKQYFFARSEAAFLAVLEQALPAGYRVFPNVRLNDLFFIATRHPGQQKGTYARLRDKHVDFLVVSLPEHRPVFAIELDGASHDTKEQQYRDAVKDVAFRSAGLPLIRLRAETTHTPASLQAVLSRHLSHATLGRAHA</sequence>
<organism evidence="4 5">
    <name type="scientific">Deinococcus multiflagellatus</name>
    <dbReference type="NCBI Taxonomy" id="1656887"/>
    <lineage>
        <taxon>Bacteria</taxon>
        <taxon>Thermotogati</taxon>
        <taxon>Deinococcota</taxon>
        <taxon>Deinococci</taxon>
        <taxon>Deinococcales</taxon>
        <taxon>Deinococcaceae</taxon>
        <taxon>Deinococcus</taxon>
    </lineage>
</organism>
<keyword evidence="2" id="KW-0472">Membrane</keyword>
<accession>A0ABW1ZU13</accession>
<dbReference type="Pfam" id="PF10881">
    <property type="entry name" value="DUF2726"/>
    <property type="match status" value="1"/>
</dbReference>
<dbReference type="RefSeq" id="WP_380058941.1">
    <property type="nucleotide sequence ID" value="NZ_JBHSWB010000002.1"/>
</dbReference>
<keyword evidence="2" id="KW-0812">Transmembrane</keyword>
<dbReference type="Proteomes" id="UP001596317">
    <property type="component" value="Unassembled WGS sequence"/>
</dbReference>
<gene>
    <name evidence="4" type="ORF">ACFP90_23540</name>
</gene>
<proteinExistence type="predicted"/>
<evidence type="ECO:0000313" key="5">
    <source>
        <dbReference type="Proteomes" id="UP001596317"/>
    </source>
</evidence>
<protein>
    <submittedName>
        <fullName evidence="4">DUF2726 domain-containing protein</fullName>
    </submittedName>
</protein>
<feature type="domain" description="DUF2726" evidence="3">
    <location>
        <begin position="124"/>
        <end position="242"/>
    </location>
</feature>
<feature type="region of interest" description="Disordered" evidence="1">
    <location>
        <begin position="65"/>
        <end position="85"/>
    </location>
</feature>
<evidence type="ECO:0000313" key="4">
    <source>
        <dbReference type="EMBL" id="MFC6663022.1"/>
    </source>
</evidence>
<keyword evidence="5" id="KW-1185">Reference proteome</keyword>